<dbReference type="PROSITE" id="PS50011">
    <property type="entry name" value="PROTEIN_KINASE_DOM"/>
    <property type="match status" value="1"/>
</dbReference>
<dbReference type="KEGG" id="ipu:108255074"/>
<dbReference type="Proteomes" id="UP000221080">
    <property type="component" value="Chromosome 2"/>
</dbReference>
<proteinExistence type="predicted"/>
<dbReference type="GO" id="GO:0007094">
    <property type="term" value="P:mitotic spindle assembly checkpoint signaling"/>
    <property type="evidence" value="ECO:0007669"/>
    <property type="project" value="InterPro"/>
</dbReference>
<feature type="domain" description="BUB1 N-terminal" evidence="11">
    <location>
        <begin position="10"/>
        <end position="171"/>
    </location>
</feature>
<dbReference type="SUPFAM" id="SSF56112">
    <property type="entry name" value="Protein kinase-like (PK-like)"/>
    <property type="match status" value="1"/>
</dbReference>
<evidence type="ECO:0000256" key="5">
    <source>
        <dbReference type="ARBA" id="ARBA00022840"/>
    </source>
</evidence>
<dbReference type="InterPro" id="IPR011009">
    <property type="entry name" value="Kinase-like_dom_sf"/>
</dbReference>
<dbReference type="InterPro" id="IPR000719">
    <property type="entry name" value="Prot_kinase_dom"/>
</dbReference>
<dbReference type="InterPro" id="IPR017441">
    <property type="entry name" value="Protein_kinase_ATP_BS"/>
</dbReference>
<name>A0A9F7RT35_ICTPU</name>
<dbReference type="PROSITE" id="PS51489">
    <property type="entry name" value="BUB1_N"/>
    <property type="match status" value="1"/>
</dbReference>
<keyword evidence="8" id="KW-0175">Coiled coil</keyword>
<dbReference type="GO" id="GO:0005524">
    <property type="term" value="F:ATP binding"/>
    <property type="evidence" value="ECO:0007669"/>
    <property type="project" value="UniProtKB-UniRule"/>
</dbReference>
<feature type="compositionally biased region" description="Polar residues" evidence="9">
    <location>
        <begin position="686"/>
        <end position="697"/>
    </location>
</feature>
<feature type="region of interest" description="Disordered" evidence="9">
    <location>
        <begin position="282"/>
        <end position="329"/>
    </location>
</feature>
<dbReference type="GeneID" id="108255074"/>
<dbReference type="Pfam" id="PF00069">
    <property type="entry name" value="Pkinase"/>
    <property type="match status" value="1"/>
</dbReference>
<protein>
    <submittedName>
        <fullName evidence="13">Mitotic checkpoint serine/threonine-protein kinase BUB1 isoform X1</fullName>
    </submittedName>
</protein>
<dbReference type="CTD" id="699"/>
<organism evidence="12 13">
    <name type="scientific">Ictalurus punctatus</name>
    <name type="common">Channel catfish</name>
    <name type="synonym">Silurus punctatus</name>
    <dbReference type="NCBI Taxonomy" id="7998"/>
    <lineage>
        <taxon>Eukaryota</taxon>
        <taxon>Metazoa</taxon>
        <taxon>Chordata</taxon>
        <taxon>Craniata</taxon>
        <taxon>Vertebrata</taxon>
        <taxon>Euteleostomi</taxon>
        <taxon>Actinopterygii</taxon>
        <taxon>Neopterygii</taxon>
        <taxon>Teleostei</taxon>
        <taxon>Ostariophysi</taxon>
        <taxon>Siluriformes</taxon>
        <taxon>Ictaluridae</taxon>
        <taxon>Ictalurus</taxon>
    </lineage>
</organism>
<feature type="coiled-coil region" evidence="8">
    <location>
        <begin position="246"/>
        <end position="280"/>
    </location>
</feature>
<sequence length="1366" mass="153322">MDIHFYLQGFESSIRSYAGEDPLDPWDKFVDFLDTRLPPEEKRNMSVVMERLVQTFLQDKRYHDDLRFVNHCIRCASYHPDPVKVLSHVHSRGVGMRTAALYISWAQQCEKRNLNTQAEQVYQRALENQAEPLDTLQHHHRLFQSRTGRSQTTPPVSTPLQDSQLVNQQLRQRDGVQPQCKDVGNLQFPADRTIRIISRSENNPRTNSSSVTECVSMYCKDELVCEGSELSFEELRARRYFTKVRQQEVQRQQEEVRRRYEEEEEEVVRMKKLLEELNNKLTDEPHLQQVTSGPHPIQSTEDTPNPTDQSEPLCAPCVSEPSLTHHTDTSIAQRMQHTLTLATHTRRPSLTHLLEPRAQSVCVNREEPLAGAEHTGHTQQPDTLRRDALVPEEAEGDANTEVFHGGFNHSHVTPNTSLGLISVTPSRALPSPTVNTREALDLIGNMFQGPTLLQDSLFNTTHINTAAEDDSFERNCRVTGFAPSSAAFRIYQDENNEGRSVDPQVVMKPKPAALRALTEIPVSKANVTPLGVESLTDDSTMWGPGHAPMASFRNQTQDFALSAHLASTPLHPITPYSRDTQHSQEESGSEENPYLRQPAKLSPILEQSPPEEKQCGGAECTLGAQGTIMGEGVSLQGHAHSLTQHNQTDTSISKQALALAPLCVLAPLAFPDQSITAGEELRTRSKPSWSVYQSPKVETQDRRVSSVRDFNSSSLREREPDRANSKEELTSTSLQRSSDILHEPDQVISSSPTSQRLEIKNPVRDLIPDPLCSYQEFSSSRPRLFGELQPEKLNSSSSLNIFKEIKQDRVDSTRSQLSDLEEADVLLQERSFNMHKSVSLLSENTRLHQRKSFMVPPSPLSRSSQDVPMSLEPAPGLGWLRVESPVWRAEPDLEPAWNVHSDQHSSSVLERSGILFSRRNSEKKLFQSLSTAEKSVCLSPSRGSDPVQDVPMSPAAEPGLNWIYSGSPVPTEVDLDVMMMPQQNSKQCTVQNVPEISQKLNCNDVPMSPTQTSAPPTSSVLISDPWDDDLIASLLAGLRTPLTSYPNLSTWSCGIPAITPKLTVQMGDECLRVDCVVGQGAFATVYQATELNSSHKLILKVQKPSNPWEFYVNAQLDARVEPRARHLYTQLHTAHLFTNGSVLLGELHNCGTLLNVVNLYKSRSEKVIPQPLVLYFTVCILDMVERLHAARIIHADIKPDNFLLGKRFLENKNLSEESLEHGLVLIDFGQSIDMTLFPDGAQFTAHCMTSGFQCTEMLSGRPWTYQTDYFGVAGTVYCMLFGSYMQVRNDGGVWKTNGVFKRNPHSDLWQEFFHVLLNIPDCVSLPSLRVLRERLSAALLDNYSTKLLGLKNRLIVHLLESRTSRR</sequence>
<dbReference type="GO" id="GO:0005634">
    <property type="term" value="C:nucleus"/>
    <property type="evidence" value="ECO:0007669"/>
    <property type="project" value="TreeGrafter"/>
</dbReference>
<keyword evidence="2" id="KW-0158">Chromosome</keyword>
<keyword evidence="5 7" id="KW-0067">ATP-binding</keyword>
<evidence type="ECO:0000256" key="4">
    <source>
        <dbReference type="ARBA" id="ARBA00022838"/>
    </source>
</evidence>
<keyword evidence="6" id="KW-0137">Centromere</keyword>
<dbReference type="InterPro" id="IPR008271">
    <property type="entry name" value="Ser/Thr_kinase_AS"/>
</dbReference>
<dbReference type="Gene3D" id="1.25.40.430">
    <property type="match status" value="1"/>
</dbReference>
<feature type="binding site" evidence="7">
    <location>
        <position position="1100"/>
    </location>
    <ligand>
        <name>ATP</name>
        <dbReference type="ChEBI" id="CHEBI:30616"/>
    </ligand>
</feature>
<evidence type="ECO:0000256" key="6">
    <source>
        <dbReference type="ARBA" id="ARBA00023328"/>
    </source>
</evidence>
<feature type="domain" description="Protein kinase" evidence="10">
    <location>
        <begin position="1071"/>
        <end position="1366"/>
    </location>
</feature>
<comment type="subcellular location">
    <subcellularLocation>
        <location evidence="1">Chromosome</location>
        <location evidence="1">Centromere</location>
        <location evidence="1">Kinetochore</location>
    </subcellularLocation>
</comment>
<keyword evidence="12" id="KW-1185">Reference proteome</keyword>
<dbReference type="SMART" id="SM00220">
    <property type="entry name" value="S_TKc"/>
    <property type="match status" value="1"/>
</dbReference>
<evidence type="ECO:0000313" key="12">
    <source>
        <dbReference type="Proteomes" id="UP000221080"/>
    </source>
</evidence>
<feature type="region of interest" description="Disordered" evidence="9">
    <location>
        <begin position="680"/>
        <end position="754"/>
    </location>
</feature>
<dbReference type="OrthoDB" id="248495at2759"/>
<evidence type="ECO:0000256" key="3">
    <source>
        <dbReference type="ARBA" id="ARBA00022741"/>
    </source>
</evidence>
<accession>A0A9F7RT35</accession>
<keyword evidence="3 7" id="KW-0547">Nucleotide-binding</keyword>
<evidence type="ECO:0000256" key="2">
    <source>
        <dbReference type="ARBA" id="ARBA00022454"/>
    </source>
</evidence>
<evidence type="ECO:0000259" key="11">
    <source>
        <dbReference type="PROSITE" id="PS51489"/>
    </source>
</evidence>
<reference evidence="13" key="2">
    <citation type="submission" date="2025-08" db="UniProtKB">
        <authorList>
            <consortium name="RefSeq"/>
        </authorList>
    </citation>
    <scope>IDENTIFICATION</scope>
    <source>
        <tissue evidence="13">Blood</tissue>
    </source>
</reference>
<evidence type="ECO:0000256" key="1">
    <source>
        <dbReference type="ARBA" id="ARBA00004629"/>
    </source>
</evidence>
<dbReference type="GO" id="GO:0000776">
    <property type="term" value="C:kinetochore"/>
    <property type="evidence" value="ECO:0007669"/>
    <property type="project" value="UniProtKB-KW"/>
</dbReference>
<gene>
    <name evidence="13" type="primary">bub1</name>
</gene>
<dbReference type="Gene3D" id="1.10.510.10">
    <property type="entry name" value="Transferase(Phosphotransferase) domain 1"/>
    <property type="match status" value="1"/>
</dbReference>
<feature type="compositionally biased region" description="Basic and acidic residues" evidence="9">
    <location>
        <begin position="715"/>
        <end position="729"/>
    </location>
</feature>
<reference evidence="12" key="1">
    <citation type="journal article" date="2016" name="Nat. Commun.">
        <title>The channel catfish genome sequence provides insights into the evolution of scale formation in teleosts.</title>
        <authorList>
            <person name="Liu Z."/>
            <person name="Liu S."/>
            <person name="Yao J."/>
            <person name="Bao L."/>
            <person name="Zhang J."/>
            <person name="Li Y."/>
            <person name="Jiang C."/>
            <person name="Sun L."/>
            <person name="Wang R."/>
            <person name="Zhang Y."/>
            <person name="Zhou T."/>
            <person name="Zeng Q."/>
            <person name="Fu Q."/>
            <person name="Gao S."/>
            <person name="Li N."/>
            <person name="Koren S."/>
            <person name="Jiang Y."/>
            <person name="Zimin A."/>
            <person name="Xu P."/>
            <person name="Phillippy A.M."/>
            <person name="Geng X."/>
            <person name="Song L."/>
            <person name="Sun F."/>
            <person name="Li C."/>
            <person name="Wang X."/>
            <person name="Chen A."/>
            <person name="Jin Y."/>
            <person name="Yuan Z."/>
            <person name="Yang Y."/>
            <person name="Tan S."/>
            <person name="Peatman E."/>
            <person name="Lu J."/>
            <person name="Qin Z."/>
            <person name="Dunham R."/>
            <person name="Li Z."/>
            <person name="Sonstegard T."/>
            <person name="Feng J."/>
            <person name="Danzmann R.G."/>
            <person name="Schroeder S."/>
            <person name="Scheffler B."/>
            <person name="Duke M.V."/>
            <person name="Ballard L."/>
            <person name="Kucuktas H."/>
            <person name="Kaltenboeck L."/>
            <person name="Liu H."/>
            <person name="Armbruster J."/>
            <person name="Xie Y."/>
            <person name="Kirby M.L."/>
            <person name="Tian Y."/>
            <person name="Flanagan M.E."/>
            <person name="Mu W."/>
            <person name="Waldbieser G.C."/>
        </authorList>
    </citation>
    <scope>NUCLEOTIDE SEQUENCE [LARGE SCALE GENOMIC DNA]</scope>
    <source>
        <strain evidence="12">SDA103</strain>
    </source>
</reference>
<evidence type="ECO:0000256" key="9">
    <source>
        <dbReference type="SAM" id="MobiDB-lite"/>
    </source>
</evidence>
<dbReference type="PROSITE" id="PS00107">
    <property type="entry name" value="PROTEIN_KINASE_ATP"/>
    <property type="match status" value="1"/>
</dbReference>
<keyword evidence="4" id="KW-0995">Kinetochore</keyword>
<evidence type="ECO:0000256" key="7">
    <source>
        <dbReference type="PROSITE-ProRule" id="PRU10141"/>
    </source>
</evidence>
<keyword evidence="13" id="KW-0808">Transferase</keyword>
<dbReference type="SMART" id="SM00777">
    <property type="entry name" value="Mad3_BUB1_I"/>
    <property type="match status" value="1"/>
</dbReference>
<dbReference type="GO" id="GO:0004672">
    <property type="term" value="F:protein kinase activity"/>
    <property type="evidence" value="ECO:0007669"/>
    <property type="project" value="InterPro"/>
</dbReference>
<dbReference type="GO" id="GO:0051754">
    <property type="term" value="P:meiotic sister chromatid cohesion, centromeric"/>
    <property type="evidence" value="ECO:0007669"/>
    <property type="project" value="TreeGrafter"/>
</dbReference>
<dbReference type="PANTHER" id="PTHR14030:SF26">
    <property type="entry name" value="MITOTIC CHECKPOINT SERINE_THREONINE-PROTEIN KINASE BUB1"/>
    <property type="match status" value="1"/>
</dbReference>
<dbReference type="PANTHER" id="PTHR14030">
    <property type="entry name" value="MITOTIC CHECKPOINT SERINE/THREONINE-PROTEIN KINASE BUB1"/>
    <property type="match status" value="1"/>
</dbReference>
<dbReference type="InterPro" id="IPR015661">
    <property type="entry name" value="Bub1/Mad3"/>
</dbReference>
<evidence type="ECO:0000313" key="13">
    <source>
        <dbReference type="RefSeq" id="XP_053542018.1"/>
    </source>
</evidence>
<evidence type="ECO:0000259" key="10">
    <source>
        <dbReference type="PROSITE" id="PS50011"/>
    </source>
</evidence>
<keyword evidence="13" id="KW-0418">Kinase</keyword>
<dbReference type="RefSeq" id="XP_053542018.1">
    <property type="nucleotide sequence ID" value="XM_053686043.1"/>
</dbReference>
<evidence type="ECO:0000256" key="8">
    <source>
        <dbReference type="SAM" id="Coils"/>
    </source>
</evidence>
<dbReference type="Pfam" id="PF08311">
    <property type="entry name" value="Mad3_BUB1_I"/>
    <property type="match status" value="1"/>
</dbReference>
<feature type="region of interest" description="Disordered" evidence="9">
    <location>
        <begin position="570"/>
        <end position="596"/>
    </location>
</feature>
<dbReference type="PROSITE" id="PS00108">
    <property type="entry name" value="PROTEIN_KINASE_ST"/>
    <property type="match status" value="1"/>
</dbReference>
<dbReference type="InterPro" id="IPR013212">
    <property type="entry name" value="Mad3/Bub1_I"/>
</dbReference>
<feature type="compositionally biased region" description="Polar residues" evidence="9">
    <location>
        <begin position="288"/>
        <end position="310"/>
    </location>
</feature>
<dbReference type="Gene3D" id="6.10.130.20">
    <property type="match status" value="1"/>
</dbReference>